<comment type="subcellular location">
    <subcellularLocation>
        <location evidence="1">Membrane</location>
    </subcellularLocation>
</comment>
<comment type="caution">
    <text evidence="8">The sequence shown here is derived from an EMBL/GenBank/DDBJ whole genome shotgun (WGS) entry which is preliminary data.</text>
</comment>
<feature type="transmembrane region" description="Helical" evidence="6">
    <location>
        <begin position="237"/>
        <end position="260"/>
    </location>
</feature>
<comment type="similarity">
    <text evidence="2">Belongs to the G-protein coupled receptor 1 family.</text>
</comment>
<keyword evidence="5 6" id="KW-0472">Membrane</keyword>
<evidence type="ECO:0000256" key="5">
    <source>
        <dbReference type="ARBA" id="ARBA00023136"/>
    </source>
</evidence>
<feature type="transmembrane region" description="Helical" evidence="6">
    <location>
        <begin position="132"/>
        <end position="149"/>
    </location>
</feature>
<reference evidence="8" key="1">
    <citation type="submission" date="2021-06" db="EMBL/GenBank/DDBJ databases">
        <authorList>
            <person name="Hodson N. C."/>
            <person name="Mongue J. A."/>
            <person name="Jaron S. K."/>
        </authorList>
    </citation>
    <scope>NUCLEOTIDE SEQUENCE</scope>
</reference>
<dbReference type="Proteomes" id="UP000708208">
    <property type="component" value="Unassembled WGS sequence"/>
</dbReference>
<dbReference type="CDD" id="cd14978">
    <property type="entry name" value="7tmA_FMRFamide_R-like"/>
    <property type="match status" value="1"/>
</dbReference>
<dbReference type="InterPro" id="IPR019427">
    <property type="entry name" value="7TM_GPCR_serpentine_rcpt_Srw"/>
</dbReference>
<evidence type="ECO:0000256" key="6">
    <source>
        <dbReference type="SAM" id="Phobius"/>
    </source>
</evidence>
<feature type="transmembrane region" description="Helical" evidence="6">
    <location>
        <begin position="39"/>
        <end position="66"/>
    </location>
</feature>
<name>A0A8J2J6M8_9HEXA</name>
<feature type="transmembrane region" description="Helical" evidence="6">
    <location>
        <begin position="281"/>
        <end position="306"/>
    </location>
</feature>
<dbReference type="GO" id="GO:0008528">
    <property type="term" value="F:G protein-coupled peptide receptor activity"/>
    <property type="evidence" value="ECO:0007669"/>
    <property type="project" value="InterPro"/>
</dbReference>
<dbReference type="EMBL" id="CAJVCH010026331">
    <property type="protein sequence ID" value="CAG7700314.1"/>
    <property type="molecule type" value="Genomic_DNA"/>
</dbReference>
<keyword evidence="4 6" id="KW-1133">Transmembrane helix</keyword>
<accession>A0A8J2J6M8</accession>
<proteinExistence type="inferred from homology"/>
<feature type="transmembrane region" description="Helical" evidence="6">
    <location>
        <begin position="78"/>
        <end position="100"/>
    </location>
</feature>
<evidence type="ECO:0000313" key="8">
    <source>
        <dbReference type="EMBL" id="CAG7700314.1"/>
    </source>
</evidence>
<dbReference type="SUPFAM" id="SSF81321">
    <property type="entry name" value="Family A G protein-coupled receptor-like"/>
    <property type="match status" value="1"/>
</dbReference>
<sequence length="383" mass="43508">MEVESFIEYYPDNCDNLELLINGSIPNNSSPEWTPSFKLFNFLVEGVGITTMTIFGVIGNITSVIVLYQPKMRTSVSLLLMCLACCDTLFLLTNFLNFGVRALVFDYFLGEVAGKEFAALYVDPYWQYWHPLYRFALTGSVYFTVAIAIDRYVAVWWPLQSRYLCTWPRARYVAAAVILLSAGYNGMGYLTCYLSEIPLEMTNNINTSVPESNFITDGSNNQTFQNKCSTFDSALSWHYLIIMVFVPLTLLVVFNTLVYVKVHQANKIRKLMTSQEKTETLFTVICVMVVTLFVSCNTALVVGALLKYFYNCTYVRWQPALDTVDNFLVSINTSCNFIIYCAVGTRFRRQLRALLCCHKTVSLDDMVSSTVQNESSTNQTELP</sequence>
<dbReference type="InterPro" id="IPR000276">
    <property type="entry name" value="GPCR_Rhodpsn"/>
</dbReference>
<gene>
    <name evidence="8" type="ORF">AFUS01_LOCUS4238</name>
</gene>
<protein>
    <recommendedName>
        <fullName evidence="7">G-protein coupled receptors family 1 profile domain-containing protein</fullName>
    </recommendedName>
</protein>
<evidence type="ECO:0000259" key="7">
    <source>
        <dbReference type="PROSITE" id="PS50262"/>
    </source>
</evidence>
<evidence type="ECO:0000256" key="1">
    <source>
        <dbReference type="ARBA" id="ARBA00004370"/>
    </source>
</evidence>
<feature type="transmembrane region" description="Helical" evidence="6">
    <location>
        <begin position="170"/>
        <end position="191"/>
    </location>
</feature>
<feature type="transmembrane region" description="Helical" evidence="6">
    <location>
        <begin position="326"/>
        <end position="343"/>
    </location>
</feature>
<dbReference type="GO" id="GO:0016020">
    <property type="term" value="C:membrane"/>
    <property type="evidence" value="ECO:0007669"/>
    <property type="project" value="UniProtKB-SubCell"/>
</dbReference>
<dbReference type="InterPro" id="IPR052954">
    <property type="entry name" value="GPCR-Ligand_Int"/>
</dbReference>
<dbReference type="PANTHER" id="PTHR46641:SF2">
    <property type="entry name" value="FMRFAMIDE RECEPTOR"/>
    <property type="match status" value="1"/>
</dbReference>
<dbReference type="OrthoDB" id="9990906at2759"/>
<keyword evidence="9" id="KW-1185">Reference proteome</keyword>
<feature type="domain" description="G-protein coupled receptors family 1 profile" evidence="7">
    <location>
        <begin position="59"/>
        <end position="340"/>
    </location>
</feature>
<organism evidence="8 9">
    <name type="scientific">Allacma fusca</name>
    <dbReference type="NCBI Taxonomy" id="39272"/>
    <lineage>
        <taxon>Eukaryota</taxon>
        <taxon>Metazoa</taxon>
        <taxon>Ecdysozoa</taxon>
        <taxon>Arthropoda</taxon>
        <taxon>Hexapoda</taxon>
        <taxon>Collembola</taxon>
        <taxon>Symphypleona</taxon>
        <taxon>Sminthuridae</taxon>
        <taxon>Allacma</taxon>
    </lineage>
</organism>
<dbReference type="SMART" id="SM01381">
    <property type="entry name" value="7TM_GPCR_Srsx"/>
    <property type="match status" value="1"/>
</dbReference>
<dbReference type="InterPro" id="IPR017452">
    <property type="entry name" value="GPCR_Rhodpsn_7TM"/>
</dbReference>
<keyword evidence="3 6" id="KW-0812">Transmembrane</keyword>
<dbReference type="PANTHER" id="PTHR46641">
    <property type="entry name" value="FMRFAMIDE RECEPTOR-RELATED"/>
    <property type="match status" value="1"/>
</dbReference>
<evidence type="ECO:0000313" key="9">
    <source>
        <dbReference type="Proteomes" id="UP000708208"/>
    </source>
</evidence>
<evidence type="ECO:0000256" key="3">
    <source>
        <dbReference type="ARBA" id="ARBA00022692"/>
    </source>
</evidence>
<dbReference type="Pfam" id="PF10324">
    <property type="entry name" value="7TM_GPCR_Srw"/>
    <property type="match status" value="1"/>
</dbReference>
<dbReference type="PROSITE" id="PS50262">
    <property type="entry name" value="G_PROTEIN_RECEP_F1_2"/>
    <property type="match status" value="1"/>
</dbReference>
<evidence type="ECO:0000256" key="4">
    <source>
        <dbReference type="ARBA" id="ARBA00022989"/>
    </source>
</evidence>
<dbReference type="AlphaFoldDB" id="A0A8J2J6M8"/>
<evidence type="ECO:0000256" key="2">
    <source>
        <dbReference type="ARBA" id="ARBA00010663"/>
    </source>
</evidence>